<reference evidence="6 8" key="2">
    <citation type="submission" date="2018-03" db="EMBL/GenBank/DDBJ databases">
        <authorList>
            <person name="Fogelqvist J."/>
        </authorList>
    </citation>
    <scope>NUCLEOTIDE SEQUENCE [LARGE SCALE GENOMIC DNA]</scope>
</reference>
<geneLocation type="mitochondrion" evidence="6"/>
<organism evidence="5 7">
    <name type="scientific">Plasmodiophora brassicae</name>
    <name type="common">Clubroot disease agent</name>
    <dbReference type="NCBI Taxonomy" id="37360"/>
    <lineage>
        <taxon>Eukaryota</taxon>
        <taxon>Sar</taxon>
        <taxon>Rhizaria</taxon>
        <taxon>Endomyxa</taxon>
        <taxon>Phytomyxea</taxon>
        <taxon>Plasmodiophorida</taxon>
        <taxon>Plasmodiophoridae</taxon>
        <taxon>Plasmodiophora</taxon>
    </lineage>
</organism>
<evidence type="ECO:0000259" key="4">
    <source>
        <dbReference type="PROSITE" id="PS50158"/>
    </source>
</evidence>
<dbReference type="InterPro" id="IPR001878">
    <property type="entry name" value="Znf_CCHC"/>
</dbReference>
<dbReference type="GO" id="GO:0003676">
    <property type="term" value="F:nucleic acid binding"/>
    <property type="evidence" value="ECO:0007669"/>
    <property type="project" value="InterPro"/>
</dbReference>
<feature type="compositionally biased region" description="Polar residues" evidence="2">
    <location>
        <begin position="138"/>
        <end position="153"/>
    </location>
</feature>
<feature type="domain" description="CCHC-type" evidence="4">
    <location>
        <begin position="131"/>
        <end position="145"/>
    </location>
</feature>
<evidence type="ECO:0000313" key="6">
    <source>
        <dbReference type="EMBL" id="SPQ96609.1"/>
    </source>
</evidence>
<dbReference type="OrthoDB" id="3863715at2759"/>
<dbReference type="PROSITE" id="PS50158">
    <property type="entry name" value="ZF_CCHC"/>
    <property type="match status" value="1"/>
</dbReference>
<dbReference type="Proteomes" id="UP000039324">
    <property type="component" value="Unassembled WGS sequence"/>
</dbReference>
<reference evidence="5 7" key="1">
    <citation type="submission" date="2015-02" db="EMBL/GenBank/DDBJ databases">
        <authorList>
            <person name="Chooi Y.-H."/>
        </authorList>
    </citation>
    <scope>NUCLEOTIDE SEQUENCE [LARGE SCALE GENOMIC DNA]</scope>
    <source>
        <strain evidence="5">E3</strain>
    </source>
</reference>
<keyword evidence="6" id="KW-0496">Mitochondrion</keyword>
<evidence type="ECO:0000256" key="1">
    <source>
        <dbReference type="PROSITE-ProRule" id="PRU00047"/>
    </source>
</evidence>
<keyword evidence="1" id="KW-0863">Zinc-finger</keyword>
<dbReference type="AlphaFoldDB" id="A0A0G4IGQ1"/>
<dbReference type="EMBL" id="OVEO01000006">
    <property type="protein sequence ID" value="SPQ96609.1"/>
    <property type="molecule type" value="Genomic_DNA"/>
</dbReference>
<evidence type="ECO:0000313" key="5">
    <source>
        <dbReference type="EMBL" id="CEO94247.1"/>
    </source>
</evidence>
<evidence type="ECO:0000313" key="8">
    <source>
        <dbReference type="Proteomes" id="UP000290189"/>
    </source>
</evidence>
<feature type="signal peptide" evidence="3">
    <location>
        <begin position="1"/>
        <end position="16"/>
    </location>
</feature>
<dbReference type="Proteomes" id="UP000290189">
    <property type="component" value="Unassembled WGS sequence"/>
</dbReference>
<dbReference type="InterPro" id="IPR036875">
    <property type="entry name" value="Znf_CCHC_sf"/>
</dbReference>
<gene>
    <name evidence="5" type="ORF">PBRA_000032</name>
    <name evidence="6" type="ORF">PLBR_LOCUS3824</name>
</gene>
<keyword evidence="1" id="KW-0479">Metal-binding</keyword>
<proteinExistence type="predicted"/>
<keyword evidence="7" id="KW-1185">Reference proteome</keyword>
<dbReference type="GO" id="GO:0008270">
    <property type="term" value="F:zinc ion binding"/>
    <property type="evidence" value="ECO:0007669"/>
    <property type="project" value="UniProtKB-KW"/>
</dbReference>
<feature type="region of interest" description="Disordered" evidence="2">
    <location>
        <begin position="137"/>
        <end position="159"/>
    </location>
</feature>
<keyword evidence="3" id="KW-0732">Signal</keyword>
<name>A0A0G4IGQ1_PLABS</name>
<evidence type="ECO:0000256" key="3">
    <source>
        <dbReference type="SAM" id="SignalP"/>
    </source>
</evidence>
<dbReference type="EMBL" id="CDSF01000001">
    <property type="protein sequence ID" value="CEO94247.1"/>
    <property type="molecule type" value="Genomic_DNA"/>
</dbReference>
<evidence type="ECO:0000313" key="7">
    <source>
        <dbReference type="Proteomes" id="UP000039324"/>
    </source>
</evidence>
<accession>A0A0G4IGQ1</accession>
<keyword evidence="1" id="KW-0862">Zinc</keyword>
<protein>
    <recommendedName>
        <fullName evidence="4">CCHC-type domain-containing protein</fullName>
    </recommendedName>
</protein>
<dbReference type="SMART" id="SM00343">
    <property type="entry name" value="ZnF_C2HC"/>
    <property type="match status" value="2"/>
</dbReference>
<dbReference type="SUPFAM" id="SSF57756">
    <property type="entry name" value="Retrovirus zinc finger-like domains"/>
    <property type="match status" value="1"/>
</dbReference>
<feature type="chain" id="PRO_5033223240" description="CCHC-type domain-containing protein" evidence="3">
    <location>
        <begin position="17"/>
        <end position="296"/>
    </location>
</feature>
<evidence type="ECO:0000256" key="2">
    <source>
        <dbReference type="SAM" id="MobiDB-lite"/>
    </source>
</evidence>
<sequence length="296" mass="33726">MAISATLVALLHVCLAAAVSSVRDEFIYVLALGGRDGYYYVGRTSQPVADRVQQHIEDTMSTLWVRSRKNNSIELVECWKMRSRFDEDTTTLKYMDEYGISRVRGGSFLRNAFHPQVVYMIRSMLDTANNRCFKCHSSGHQSRDCSGSTTASDDSSRAPSPHYVYVLSSVDGDHLYVGRSRSVWDDVQRHRGTTGNESKVPWIADANGEFHLVECWRETHPDDSRVKATRLAVTHDSVLHWKRIRNKDQLRRSPANRCPRCNDDGHFEHECLRGQTGPLHDVKDDLSYIFNGMKLA</sequence>